<sequence length="234" mass="25696">MKSIQTHRPLAKVSQLRGLRHSDRQWSLPQLLDSGDCFEDSERSQKAYPSARHASAQQNHTITGAVKSSLSTVKYSAIVILILVCALSVSLTLLMIQGHNFASTQLTISASSQEEPSSTRSADSHQQARSSGLKEQQQIQEDAQRQAQQQDQTQTQAQEEPQLQSQSQGNQLININTASSQQLQEIPGVGPSIAGRIIDYRASHGRFTTVDQLMNVSGIGTKTLEKLRSYVSVQ</sequence>
<dbReference type="SUPFAM" id="SSF47781">
    <property type="entry name" value="RuvA domain 2-like"/>
    <property type="match status" value="1"/>
</dbReference>
<evidence type="ECO:0000256" key="1">
    <source>
        <dbReference type="SAM" id="MobiDB-lite"/>
    </source>
</evidence>
<keyword evidence="5" id="KW-1185">Reference proteome</keyword>
<evidence type="ECO:0000256" key="2">
    <source>
        <dbReference type="SAM" id="Phobius"/>
    </source>
</evidence>
<dbReference type="PANTHER" id="PTHR21180:SF32">
    <property type="entry name" value="ENDONUCLEASE_EXONUCLEASE_PHOSPHATASE FAMILY DOMAIN-CONTAINING PROTEIN 1"/>
    <property type="match status" value="1"/>
</dbReference>
<keyword evidence="2" id="KW-0472">Membrane</keyword>
<name>A0ABW2Y6E5_9BIFI</name>
<keyword evidence="2" id="KW-1133">Transmembrane helix</keyword>
<evidence type="ECO:0000313" key="5">
    <source>
        <dbReference type="Proteomes" id="UP001597036"/>
    </source>
</evidence>
<dbReference type="GO" id="GO:0003677">
    <property type="term" value="F:DNA binding"/>
    <property type="evidence" value="ECO:0007669"/>
    <property type="project" value="UniProtKB-KW"/>
</dbReference>
<accession>A0ABW2Y6E5</accession>
<keyword evidence="2" id="KW-0812">Transmembrane</keyword>
<dbReference type="PANTHER" id="PTHR21180">
    <property type="entry name" value="ENDONUCLEASE/EXONUCLEASE/PHOSPHATASE FAMILY DOMAIN-CONTAINING PROTEIN 1"/>
    <property type="match status" value="1"/>
</dbReference>
<keyword evidence="4" id="KW-0238">DNA-binding</keyword>
<evidence type="ECO:0000313" key="4">
    <source>
        <dbReference type="EMBL" id="MFD0704809.1"/>
    </source>
</evidence>
<dbReference type="Gene3D" id="1.10.150.320">
    <property type="entry name" value="Photosystem II 12 kDa extrinsic protein"/>
    <property type="match status" value="1"/>
</dbReference>
<protein>
    <submittedName>
        <fullName evidence="4">ComEA family DNA-binding protein</fullName>
    </submittedName>
</protein>
<dbReference type="RefSeq" id="WP_377938522.1">
    <property type="nucleotide sequence ID" value="NZ_JBHTHQ010000021.1"/>
</dbReference>
<dbReference type="Pfam" id="PF12836">
    <property type="entry name" value="HHH_3"/>
    <property type="match status" value="1"/>
</dbReference>
<feature type="compositionally biased region" description="Polar residues" evidence="1">
    <location>
        <begin position="112"/>
        <end position="134"/>
    </location>
</feature>
<proteinExistence type="predicted"/>
<feature type="transmembrane region" description="Helical" evidence="2">
    <location>
        <begin position="75"/>
        <end position="96"/>
    </location>
</feature>
<evidence type="ECO:0000259" key="3">
    <source>
        <dbReference type="SMART" id="SM00278"/>
    </source>
</evidence>
<comment type="caution">
    <text evidence="4">The sequence shown here is derived from an EMBL/GenBank/DDBJ whole genome shotgun (WGS) entry which is preliminary data.</text>
</comment>
<dbReference type="Proteomes" id="UP001597036">
    <property type="component" value="Unassembled WGS sequence"/>
</dbReference>
<dbReference type="SMART" id="SM00278">
    <property type="entry name" value="HhH1"/>
    <property type="match status" value="2"/>
</dbReference>
<dbReference type="InterPro" id="IPR004509">
    <property type="entry name" value="Competence_ComEA_HhH"/>
</dbReference>
<dbReference type="InterPro" id="IPR003583">
    <property type="entry name" value="Hlx-hairpin-Hlx_DNA-bd_motif"/>
</dbReference>
<feature type="region of interest" description="Disordered" evidence="1">
    <location>
        <begin position="112"/>
        <end position="168"/>
    </location>
</feature>
<dbReference type="EMBL" id="JBHTHQ010000021">
    <property type="protein sequence ID" value="MFD0704809.1"/>
    <property type="molecule type" value="Genomic_DNA"/>
</dbReference>
<dbReference type="InterPro" id="IPR051675">
    <property type="entry name" value="Endo/Exo/Phosphatase_dom_1"/>
</dbReference>
<reference evidence="5" key="1">
    <citation type="journal article" date="2019" name="Int. J. Syst. Evol. Microbiol.">
        <title>The Global Catalogue of Microorganisms (GCM) 10K type strain sequencing project: providing services to taxonomists for standard genome sequencing and annotation.</title>
        <authorList>
            <consortium name="The Broad Institute Genomics Platform"/>
            <consortium name="The Broad Institute Genome Sequencing Center for Infectious Disease"/>
            <person name="Wu L."/>
            <person name="Ma J."/>
        </authorList>
    </citation>
    <scope>NUCLEOTIDE SEQUENCE [LARGE SCALE GENOMIC DNA]</scope>
    <source>
        <strain evidence="5">CCM 8604</strain>
    </source>
</reference>
<feature type="domain" description="Helix-hairpin-helix DNA-binding motif class 1" evidence="3">
    <location>
        <begin position="181"/>
        <end position="200"/>
    </location>
</feature>
<gene>
    <name evidence="4" type="ORF">ACFQY8_03485</name>
</gene>
<feature type="domain" description="Helix-hairpin-helix DNA-binding motif class 1" evidence="3">
    <location>
        <begin position="211"/>
        <end position="230"/>
    </location>
</feature>
<dbReference type="NCBIfam" id="TIGR00426">
    <property type="entry name" value="competence protein ComEA helix-hairpin-helix repeat region"/>
    <property type="match status" value="1"/>
</dbReference>
<organism evidence="4 5">
    <name type="scientific">Alloscardovia venturai</name>
    <dbReference type="NCBI Taxonomy" id="1769421"/>
    <lineage>
        <taxon>Bacteria</taxon>
        <taxon>Bacillati</taxon>
        <taxon>Actinomycetota</taxon>
        <taxon>Actinomycetes</taxon>
        <taxon>Bifidobacteriales</taxon>
        <taxon>Bifidobacteriaceae</taxon>
        <taxon>Alloscardovia</taxon>
    </lineage>
</organism>
<dbReference type="InterPro" id="IPR010994">
    <property type="entry name" value="RuvA_2-like"/>
</dbReference>
<feature type="compositionally biased region" description="Low complexity" evidence="1">
    <location>
        <begin position="135"/>
        <end position="168"/>
    </location>
</feature>